<feature type="region of interest" description="Disordered" evidence="1">
    <location>
        <begin position="91"/>
        <end position="397"/>
    </location>
</feature>
<dbReference type="GO" id="GO:0000387">
    <property type="term" value="P:spliceosomal snRNP assembly"/>
    <property type="evidence" value="ECO:0007669"/>
    <property type="project" value="TreeGrafter"/>
</dbReference>
<dbReference type="GO" id="GO:0030619">
    <property type="term" value="F:U1 snRNA binding"/>
    <property type="evidence" value="ECO:0007669"/>
    <property type="project" value="TreeGrafter"/>
</dbReference>
<dbReference type="InterPro" id="IPR024822">
    <property type="entry name" value="Coilin"/>
</dbReference>
<evidence type="ECO:0000256" key="1">
    <source>
        <dbReference type="SAM" id="MobiDB-lite"/>
    </source>
</evidence>
<accession>A0A401RLT7</accession>
<dbReference type="OrthoDB" id="74813at2759"/>
<dbReference type="GO" id="GO:0015030">
    <property type="term" value="C:Cajal body"/>
    <property type="evidence" value="ECO:0007669"/>
    <property type="project" value="TreeGrafter"/>
</dbReference>
<organism evidence="3 4">
    <name type="scientific">Chiloscyllium punctatum</name>
    <name type="common">Brownbanded bambooshark</name>
    <name type="synonym">Hemiscyllium punctatum</name>
    <dbReference type="NCBI Taxonomy" id="137246"/>
    <lineage>
        <taxon>Eukaryota</taxon>
        <taxon>Metazoa</taxon>
        <taxon>Chordata</taxon>
        <taxon>Craniata</taxon>
        <taxon>Vertebrata</taxon>
        <taxon>Chondrichthyes</taxon>
        <taxon>Elasmobranchii</taxon>
        <taxon>Galeomorphii</taxon>
        <taxon>Galeoidea</taxon>
        <taxon>Orectolobiformes</taxon>
        <taxon>Hemiscylliidae</taxon>
        <taxon>Chiloscyllium</taxon>
    </lineage>
</organism>
<dbReference type="PANTHER" id="PTHR15197:SF0">
    <property type="entry name" value="COILIN"/>
    <property type="match status" value="1"/>
</dbReference>
<feature type="compositionally biased region" description="Basic and acidic residues" evidence="1">
    <location>
        <begin position="52"/>
        <end position="64"/>
    </location>
</feature>
<dbReference type="EMBL" id="BEZZ01004770">
    <property type="protein sequence ID" value="GCC19122.1"/>
    <property type="molecule type" value="Genomic_DNA"/>
</dbReference>
<keyword evidence="4" id="KW-1185">Reference proteome</keyword>
<dbReference type="STRING" id="137246.A0A401RLT7"/>
<dbReference type="PANTHER" id="PTHR15197">
    <property type="entry name" value="COILIN P80"/>
    <property type="match status" value="1"/>
</dbReference>
<feature type="compositionally biased region" description="Gly residues" evidence="1">
    <location>
        <begin position="324"/>
        <end position="334"/>
    </location>
</feature>
<feature type="domain" description="Coilin tudor" evidence="2">
    <location>
        <begin position="394"/>
        <end position="449"/>
    </location>
</feature>
<feature type="compositionally biased region" description="Polar residues" evidence="1">
    <location>
        <begin position="176"/>
        <end position="194"/>
    </location>
</feature>
<evidence type="ECO:0000313" key="3">
    <source>
        <dbReference type="EMBL" id="GCC19122.1"/>
    </source>
</evidence>
<protein>
    <recommendedName>
        <fullName evidence="2">Coilin tudor domain-containing protein</fullName>
    </recommendedName>
</protein>
<dbReference type="GO" id="GO:0030620">
    <property type="term" value="F:U2 snRNA binding"/>
    <property type="evidence" value="ECO:0007669"/>
    <property type="project" value="TreeGrafter"/>
</dbReference>
<evidence type="ECO:0000313" key="4">
    <source>
        <dbReference type="Proteomes" id="UP000287033"/>
    </source>
</evidence>
<evidence type="ECO:0000259" key="2">
    <source>
        <dbReference type="Pfam" id="PF23086"/>
    </source>
</evidence>
<feature type="non-terminal residue" evidence="3">
    <location>
        <position position="1"/>
    </location>
</feature>
<dbReference type="Pfam" id="PF23086">
    <property type="entry name" value="Tudor_Coilin"/>
    <property type="match status" value="1"/>
</dbReference>
<proteinExistence type="predicted"/>
<feature type="compositionally biased region" description="Basic residues" evidence="1">
    <location>
        <begin position="91"/>
        <end position="101"/>
    </location>
</feature>
<feature type="compositionally biased region" description="Low complexity" evidence="1">
    <location>
        <begin position="221"/>
        <end position="232"/>
    </location>
</feature>
<feature type="region of interest" description="Disordered" evidence="1">
    <location>
        <begin position="15"/>
        <end position="70"/>
    </location>
</feature>
<feature type="compositionally biased region" description="Polar residues" evidence="1">
    <location>
        <begin position="363"/>
        <end position="382"/>
    </location>
</feature>
<dbReference type="OMA" id="EADICES"/>
<dbReference type="InterPro" id="IPR056398">
    <property type="entry name" value="Tudor_Coilin"/>
</dbReference>
<feature type="compositionally biased region" description="Low complexity" evidence="1">
    <location>
        <begin position="335"/>
        <end position="348"/>
    </location>
</feature>
<feature type="compositionally biased region" description="Basic and acidic residues" evidence="1">
    <location>
        <begin position="102"/>
        <end position="113"/>
    </location>
</feature>
<dbReference type="Proteomes" id="UP000287033">
    <property type="component" value="Unassembled WGS sequence"/>
</dbReference>
<gene>
    <name evidence="3" type="ORF">chiPu_0021772</name>
</gene>
<feature type="compositionally biased region" description="Low complexity" evidence="1">
    <location>
        <begin position="158"/>
        <end position="168"/>
    </location>
</feature>
<sequence>VQQEELITENGFVTSSSPDWLAVKPKKRHRHLSVEEQQAQGETGQRKKKRKEAGLKEQRHHSVEETIEIGNVESVKKRKKTIEDGAKCNIQKKHCKKKKDKSSKDQTRQDCSRKRASSGCLGKAPSEPTAPTPLSKQAEGINVSNDILPPRKVAVQAIDSECSSSSISESDHPQAKTPQLATGHTITKSEGKGNSTKKHPNSRHGKRPAQTDLTPKMAGVSTDSSSDSQSSDFQTPRVKKALTLNHRALPPVERISGHSENGKSLAARTSPTASSDSQDSESEQTKSRAGSEDAAAPGQTNTEGYRPTPATLLPKPAEHSDFGQGNGRGRGRGFNGFPWRGGRQQRGAFRGRGRGTGCFYYNYENSQEPKPGESNQSLTNKQPVVESSPGAPKRDYSKLPLLAAPPEVGERIAFKMLELSENYTPELSDYKEGRIVSYNASTQEVELCLDSVSTERSKEPGKFDLIYPTKNGEDVVEYAVARQPQVTESWSTLVEPRLIISVSFEHYEVVKDCLIKFRQCLNITSFSRGF</sequence>
<comment type="caution">
    <text evidence="3">The sequence shown here is derived from an EMBL/GenBank/DDBJ whole genome shotgun (WGS) entry which is preliminary data.</text>
</comment>
<feature type="compositionally biased region" description="Basic residues" evidence="1">
    <location>
        <begin position="195"/>
        <end position="207"/>
    </location>
</feature>
<dbReference type="AlphaFoldDB" id="A0A401RLT7"/>
<reference evidence="3 4" key="1">
    <citation type="journal article" date="2018" name="Nat. Ecol. Evol.">
        <title>Shark genomes provide insights into elasmobranch evolution and the origin of vertebrates.</title>
        <authorList>
            <person name="Hara Y"/>
            <person name="Yamaguchi K"/>
            <person name="Onimaru K"/>
            <person name="Kadota M"/>
            <person name="Koyanagi M"/>
            <person name="Keeley SD"/>
            <person name="Tatsumi K"/>
            <person name="Tanaka K"/>
            <person name="Motone F"/>
            <person name="Kageyama Y"/>
            <person name="Nozu R"/>
            <person name="Adachi N"/>
            <person name="Nishimura O"/>
            <person name="Nakagawa R"/>
            <person name="Tanegashima C"/>
            <person name="Kiyatake I"/>
            <person name="Matsumoto R"/>
            <person name="Murakumo K"/>
            <person name="Nishida K"/>
            <person name="Terakita A"/>
            <person name="Kuratani S"/>
            <person name="Sato K"/>
            <person name="Hyodo S Kuraku.S."/>
        </authorList>
    </citation>
    <scope>NUCLEOTIDE SEQUENCE [LARGE SCALE GENOMIC DNA]</scope>
</reference>
<name>A0A401RLT7_CHIPU</name>